<dbReference type="EMBL" id="JADNYM010000027">
    <property type="protein sequence ID" value="MBG0741261.1"/>
    <property type="molecule type" value="Genomic_DNA"/>
</dbReference>
<dbReference type="AlphaFoldDB" id="A0A931CS69"/>
<dbReference type="Pfam" id="PF13302">
    <property type="entry name" value="Acetyltransf_3"/>
    <property type="match status" value="1"/>
</dbReference>
<proteinExistence type="predicted"/>
<gene>
    <name evidence="2" type="ORF">IV500_17985</name>
</gene>
<organism evidence="2 3">
    <name type="scientific">Arthrobacter terrae</name>
    <dbReference type="NCBI Taxonomy" id="2935737"/>
    <lineage>
        <taxon>Bacteria</taxon>
        <taxon>Bacillati</taxon>
        <taxon>Actinomycetota</taxon>
        <taxon>Actinomycetes</taxon>
        <taxon>Micrococcales</taxon>
        <taxon>Micrococcaceae</taxon>
        <taxon>Arthrobacter</taxon>
    </lineage>
</organism>
<evidence type="ECO:0000259" key="1">
    <source>
        <dbReference type="PROSITE" id="PS51186"/>
    </source>
</evidence>
<dbReference type="Proteomes" id="UP000655366">
    <property type="component" value="Unassembled WGS sequence"/>
</dbReference>
<dbReference type="InterPro" id="IPR000182">
    <property type="entry name" value="GNAT_dom"/>
</dbReference>
<protein>
    <submittedName>
        <fullName evidence="2">GNAT family N-acetyltransferase</fullName>
    </submittedName>
</protein>
<sequence>MQIQLPPAVLATGPVRLRRLGGVDTQGVDAQLEQDAQMEQALSACADVVTWTFYPAHLTHEQACARIVRARESAAAGISARYVLERNGAVAGTAGIKNSDDAPEIFYALLPAGRGQGTATAVVNVLAGWALSAGAPYVALWTQDGNRPSERVAERAGFFCADVPAADASNAVSAVDTGAFPGPRLWTRFPD</sequence>
<dbReference type="Gene3D" id="3.40.630.30">
    <property type="match status" value="1"/>
</dbReference>
<dbReference type="RefSeq" id="WP_196398196.1">
    <property type="nucleotide sequence ID" value="NZ_JADNYM010000027.1"/>
</dbReference>
<dbReference type="SUPFAM" id="SSF55729">
    <property type="entry name" value="Acyl-CoA N-acyltransferases (Nat)"/>
    <property type="match status" value="1"/>
</dbReference>
<accession>A0A931CS69</accession>
<evidence type="ECO:0000313" key="3">
    <source>
        <dbReference type="Proteomes" id="UP000655366"/>
    </source>
</evidence>
<reference evidence="2 3" key="1">
    <citation type="submission" date="2020-11" db="EMBL/GenBank/DDBJ databases">
        <title>Arthrobacter antarcticus sp. nov., isolated from Antarctic Soil.</title>
        <authorList>
            <person name="Li J."/>
        </authorList>
    </citation>
    <scope>NUCLEOTIDE SEQUENCE [LARGE SCALE GENOMIC DNA]</scope>
    <source>
        <strain evidence="2 3">Z1-20</strain>
    </source>
</reference>
<dbReference type="InterPro" id="IPR016181">
    <property type="entry name" value="Acyl_CoA_acyltransferase"/>
</dbReference>
<feature type="domain" description="N-acetyltransferase" evidence="1">
    <location>
        <begin position="32"/>
        <end position="191"/>
    </location>
</feature>
<keyword evidence="3" id="KW-1185">Reference proteome</keyword>
<name>A0A931CS69_9MICC</name>
<dbReference type="GO" id="GO:0016747">
    <property type="term" value="F:acyltransferase activity, transferring groups other than amino-acyl groups"/>
    <property type="evidence" value="ECO:0007669"/>
    <property type="project" value="InterPro"/>
</dbReference>
<dbReference type="PROSITE" id="PS51186">
    <property type="entry name" value="GNAT"/>
    <property type="match status" value="1"/>
</dbReference>
<evidence type="ECO:0000313" key="2">
    <source>
        <dbReference type="EMBL" id="MBG0741261.1"/>
    </source>
</evidence>
<comment type="caution">
    <text evidence="2">The sequence shown here is derived from an EMBL/GenBank/DDBJ whole genome shotgun (WGS) entry which is preliminary data.</text>
</comment>